<dbReference type="Pfam" id="PF07885">
    <property type="entry name" value="Ion_trans_2"/>
    <property type="match status" value="2"/>
</dbReference>
<evidence type="ECO:0000256" key="6">
    <source>
        <dbReference type="ARBA" id="ARBA00023136"/>
    </source>
</evidence>
<feature type="domain" description="Potassium channel" evidence="10">
    <location>
        <begin position="177"/>
        <end position="224"/>
    </location>
</feature>
<dbReference type="GO" id="GO:0005886">
    <property type="term" value="C:plasma membrane"/>
    <property type="evidence" value="ECO:0007669"/>
    <property type="project" value="TreeGrafter"/>
</dbReference>
<feature type="transmembrane region" description="Helical" evidence="9">
    <location>
        <begin position="93"/>
        <end position="112"/>
    </location>
</feature>
<evidence type="ECO:0000256" key="5">
    <source>
        <dbReference type="ARBA" id="ARBA00023065"/>
    </source>
</evidence>
<evidence type="ECO:0000256" key="9">
    <source>
        <dbReference type="SAM" id="Phobius"/>
    </source>
</evidence>
<feature type="transmembrane region" description="Helical" evidence="9">
    <location>
        <begin position="170"/>
        <end position="196"/>
    </location>
</feature>
<sequence length="224" mass="26031">MMSKKQWFVLLCLLIIYILLGGWFFYTVETKEESRKREIAREEIRYIEELMHKHYTATPEDTMEEIFERLGEYCGKPMRSNVTDAEDPPKWDYYHSVFFVITVVTTVGYGNLAPTTSMGRIFMIFYALIGVPVNTIVMVTLGDFFGKSFVKLYRRWKTAKMAYDTTKLNLIAQIVLYLVPGIIFFIFLPAVIIMVFEGWDYVLAVYYAFVTITTIGFGDYVAGT</sequence>
<dbReference type="Gene3D" id="1.10.287.70">
    <property type="match status" value="1"/>
</dbReference>
<dbReference type="PRINTS" id="PR01333">
    <property type="entry name" value="2POREKCHANEL"/>
</dbReference>
<name>A0AAW1IZ52_POPJA</name>
<evidence type="ECO:0000256" key="7">
    <source>
        <dbReference type="ARBA" id="ARBA00023303"/>
    </source>
</evidence>
<reference evidence="11 12" key="1">
    <citation type="journal article" date="2024" name="BMC Genomics">
        <title>De novo assembly and annotation of Popillia japonica's genome with initial clues to its potential as an invasive pest.</title>
        <authorList>
            <person name="Cucini C."/>
            <person name="Boschi S."/>
            <person name="Funari R."/>
            <person name="Cardaioli E."/>
            <person name="Iannotti N."/>
            <person name="Marturano G."/>
            <person name="Paoli F."/>
            <person name="Bruttini M."/>
            <person name="Carapelli A."/>
            <person name="Frati F."/>
            <person name="Nardi F."/>
        </authorList>
    </citation>
    <scope>NUCLEOTIDE SEQUENCE [LARGE SCALE GENOMIC DNA]</scope>
    <source>
        <strain evidence="11">DMR45628</strain>
    </source>
</reference>
<organism evidence="11 12">
    <name type="scientific">Popillia japonica</name>
    <name type="common">Japanese beetle</name>
    <dbReference type="NCBI Taxonomy" id="7064"/>
    <lineage>
        <taxon>Eukaryota</taxon>
        <taxon>Metazoa</taxon>
        <taxon>Ecdysozoa</taxon>
        <taxon>Arthropoda</taxon>
        <taxon>Hexapoda</taxon>
        <taxon>Insecta</taxon>
        <taxon>Pterygota</taxon>
        <taxon>Neoptera</taxon>
        <taxon>Endopterygota</taxon>
        <taxon>Coleoptera</taxon>
        <taxon>Polyphaga</taxon>
        <taxon>Scarabaeiformia</taxon>
        <taxon>Scarabaeidae</taxon>
        <taxon>Rutelinae</taxon>
        <taxon>Popillia</taxon>
    </lineage>
</organism>
<accession>A0AAW1IZ52</accession>
<keyword evidence="3 8" id="KW-0812">Transmembrane</keyword>
<evidence type="ECO:0000259" key="10">
    <source>
        <dbReference type="Pfam" id="PF07885"/>
    </source>
</evidence>
<dbReference type="Proteomes" id="UP001458880">
    <property type="component" value="Unassembled WGS sequence"/>
</dbReference>
<evidence type="ECO:0000313" key="12">
    <source>
        <dbReference type="Proteomes" id="UP001458880"/>
    </source>
</evidence>
<evidence type="ECO:0000256" key="2">
    <source>
        <dbReference type="ARBA" id="ARBA00022448"/>
    </source>
</evidence>
<evidence type="ECO:0000256" key="8">
    <source>
        <dbReference type="RuleBase" id="RU003857"/>
    </source>
</evidence>
<dbReference type="InterPro" id="IPR013099">
    <property type="entry name" value="K_chnl_dom"/>
</dbReference>
<dbReference type="AlphaFoldDB" id="A0AAW1IZ52"/>
<dbReference type="InterPro" id="IPR003280">
    <property type="entry name" value="2pore_dom_K_chnl"/>
</dbReference>
<comment type="subcellular location">
    <subcellularLocation>
        <location evidence="1">Membrane</location>
        <topology evidence="1">Multi-pass membrane protein</topology>
    </subcellularLocation>
</comment>
<keyword evidence="5 8" id="KW-0406">Ion transport</keyword>
<proteinExistence type="inferred from homology"/>
<dbReference type="PANTHER" id="PTHR11003:SF352">
    <property type="entry name" value="BCDNA.GH04802-RELATED"/>
    <property type="match status" value="1"/>
</dbReference>
<comment type="similarity">
    <text evidence="8">Belongs to the two pore domain potassium channel (TC 1.A.1.8) family.</text>
</comment>
<dbReference type="SUPFAM" id="SSF81324">
    <property type="entry name" value="Voltage-gated potassium channels"/>
    <property type="match status" value="2"/>
</dbReference>
<keyword evidence="12" id="KW-1185">Reference proteome</keyword>
<keyword evidence="7 8" id="KW-0407">Ion channel</keyword>
<keyword evidence="6 9" id="KW-0472">Membrane</keyword>
<dbReference type="GO" id="GO:0015271">
    <property type="term" value="F:outward rectifier potassium channel activity"/>
    <property type="evidence" value="ECO:0007669"/>
    <property type="project" value="TreeGrafter"/>
</dbReference>
<protein>
    <submittedName>
        <fullName evidence="11">Ion channel</fullName>
    </submittedName>
</protein>
<gene>
    <name evidence="11" type="ORF">QE152_g32626</name>
</gene>
<feature type="domain" description="Potassium channel" evidence="10">
    <location>
        <begin position="88"/>
        <end position="145"/>
    </location>
</feature>
<feature type="transmembrane region" description="Helical" evidence="9">
    <location>
        <begin position="7"/>
        <end position="26"/>
    </location>
</feature>
<feature type="transmembrane region" description="Helical" evidence="9">
    <location>
        <begin position="124"/>
        <end position="150"/>
    </location>
</feature>
<dbReference type="GO" id="GO:0022841">
    <property type="term" value="F:potassium ion leak channel activity"/>
    <property type="evidence" value="ECO:0007669"/>
    <property type="project" value="TreeGrafter"/>
</dbReference>
<evidence type="ECO:0000313" key="11">
    <source>
        <dbReference type="EMBL" id="KAK9695348.1"/>
    </source>
</evidence>
<evidence type="ECO:0000256" key="4">
    <source>
        <dbReference type="ARBA" id="ARBA00022989"/>
    </source>
</evidence>
<dbReference type="EMBL" id="JASPKY010000484">
    <property type="protein sequence ID" value="KAK9695348.1"/>
    <property type="molecule type" value="Genomic_DNA"/>
</dbReference>
<comment type="caution">
    <text evidence="11">The sequence shown here is derived from an EMBL/GenBank/DDBJ whole genome shotgun (WGS) entry which is preliminary data.</text>
</comment>
<dbReference type="PANTHER" id="PTHR11003">
    <property type="entry name" value="POTASSIUM CHANNEL, SUBFAMILY K"/>
    <property type="match status" value="1"/>
</dbReference>
<feature type="transmembrane region" description="Helical" evidence="9">
    <location>
        <begin position="203"/>
        <end position="222"/>
    </location>
</feature>
<dbReference type="GO" id="GO:0030322">
    <property type="term" value="P:stabilization of membrane potential"/>
    <property type="evidence" value="ECO:0007669"/>
    <property type="project" value="TreeGrafter"/>
</dbReference>
<keyword evidence="4 9" id="KW-1133">Transmembrane helix</keyword>
<evidence type="ECO:0000256" key="3">
    <source>
        <dbReference type="ARBA" id="ARBA00022692"/>
    </source>
</evidence>
<keyword evidence="2 8" id="KW-0813">Transport</keyword>
<evidence type="ECO:0000256" key="1">
    <source>
        <dbReference type="ARBA" id="ARBA00004141"/>
    </source>
</evidence>